<dbReference type="PANTHER" id="PTHR43280:SF2">
    <property type="entry name" value="HTH-TYPE TRANSCRIPTIONAL REGULATOR EXSA"/>
    <property type="match status" value="1"/>
</dbReference>
<dbReference type="PROSITE" id="PS00041">
    <property type="entry name" value="HTH_ARAC_FAMILY_1"/>
    <property type="match status" value="1"/>
</dbReference>
<dbReference type="PRINTS" id="PR00032">
    <property type="entry name" value="HTHARAC"/>
</dbReference>
<dbReference type="GO" id="GO:0043565">
    <property type="term" value="F:sequence-specific DNA binding"/>
    <property type="evidence" value="ECO:0007669"/>
    <property type="project" value="InterPro"/>
</dbReference>
<evidence type="ECO:0000256" key="2">
    <source>
        <dbReference type="ARBA" id="ARBA00023125"/>
    </source>
</evidence>
<sequence length="115" mass="12740">MGEGIEEAVNRAIDTMYKNIGQQLTVEDIARTAMFSKFHFSRMFRQVTGVSPGRFLTDVRLREAKRLLLSTSLSVADISSRVGYTSVGTFSTRFKSSVGVAPTEYRRCRGAVPAP</sequence>
<dbReference type="SUPFAM" id="SSF46689">
    <property type="entry name" value="Homeodomain-like"/>
    <property type="match status" value="2"/>
</dbReference>
<keyword evidence="6" id="KW-1185">Reference proteome</keyword>
<feature type="domain" description="HTH araC/xylS-type" evidence="4">
    <location>
        <begin position="10"/>
        <end position="108"/>
    </location>
</feature>
<proteinExistence type="predicted"/>
<dbReference type="EMBL" id="FNCN01000015">
    <property type="protein sequence ID" value="SDH41746.1"/>
    <property type="molecule type" value="Genomic_DNA"/>
</dbReference>
<keyword evidence="3" id="KW-0804">Transcription</keyword>
<dbReference type="OrthoDB" id="9816011at2"/>
<reference evidence="5 6" key="1">
    <citation type="submission" date="2016-10" db="EMBL/GenBank/DDBJ databases">
        <authorList>
            <person name="de Groot N.N."/>
        </authorList>
    </citation>
    <scope>NUCLEOTIDE SEQUENCE [LARGE SCALE GENOMIC DNA]</scope>
    <source>
        <strain evidence="5 6">CPCC 201354</strain>
    </source>
</reference>
<dbReference type="Gene3D" id="1.10.10.60">
    <property type="entry name" value="Homeodomain-like"/>
    <property type="match status" value="2"/>
</dbReference>
<organism evidence="5 6">
    <name type="scientific">Sinosporangium album</name>
    <dbReference type="NCBI Taxonomy" id="504805"/>
    <lineage>
        <taxon>Bacteria</taxon>
        <taxon>Bacillati</taxon>
        <taxon>Actinomycetota</taxon>
        <taxon>Actinomycetes</taxon>
        <taxon>Streptosporangiales</taxon>
        <taxon>Streptosporangiaceae</taxon>
        <taxon>Sinosporangium</taxon>
    </lineage>
</organism>
<dbReference type="AlphaFoldDB" id="A0A1G8C886"/>
<dbReference type="InterPro" id="IPR018060">
    <property type="entry name" value="HTH_AraC"/>
</dbReference>
<dbReference type="PANTHER" id="PTHR43280">
    <property type="entry name" value="ARAC-FAMILY TRANSCRIPTIONAL REGULATOR"/>
    <property type="match status" value="1"/>
</dbReference>
<evidence type="ECO:0000259" key="4">
    <source>
        <dbReference type="PROSITE" id="PS01124"/>
    </source>
</evidence>
<dbReference type="RefSeq" id="WP_093171534.1">
    <property type="nucleotide sequence ID" value="NZ_FNCN01000015.1"/>
</dbReference>
<dbReference type="Pfam" id="PF12833">
    <property type="entry name" value="HTH_18"/>
    <property type="match status" value="1"/>
</dbReference>
<gene>
    <name evidence="5" type="ORF">SAMN05421505_11595</name>
</gene>
<dbReference type="InterPro" id="IPR018062">
    <property type="entry name" value="HTH_AraC-typ_CS"/>
</dbReference>
<accession>A0A1G8C886</accession>
<keyword evidence="2" id="KW-0238">DNA-binding</keyword>
<name>A0A1G8C886_9ACTN</name>
<dbReference type="PROSITE" id="PS01124">
    <property type="entry name" value="HTH_ARAC_FAMILY_2"/>
    <property type="match status" value="1"/>
</dbReference>
<dbReference type="Proteomes" id="UP000198923">
    <property type="component" value="Unassembled WGS sequence"/>
</dbReference>
<evidence type="ECO:0000256" key="1">
    <source>
        <dbReference type="ARBA" id="ARBA00023015"/>
    </source>
</evidence>
<dbReference type="GO" id="GO:0003700">
    <property type="term" value="F:DNA-binding transcription factor activity"/>
    <property type="evidence" value="ECO:0007669"/>
    <property type="project" value="InterPro"/>
</dbReference>
<protein>
    <submittedName>
        <fullName evidence="5">Helix-turn-helix domain-containing protein</fullName>
    </submittedName>
</protein>
<evidence type="ECO:0000313" key="5">
    <source>
        <dbReference type="EMBL" id="SDH41746.1"/>
    </source>
</evidence>
<keyword evidence="1" id="KW-0805">Transcription regulation</keyword>
<dbReference type="SMART" id="SM00342">
    <property type="entry name" value="HTH_ARAC"/>
    <property type="match status" value="1"/>
</dbReference>
<evidence type="ECO:0000256" key="3">
    <source>
        <dbReference type="ARBA" id="ARBA00023163"/>
    </source>
</evidence>
<dbReference type="STRING" id="504805.SAMN05421505_11595"/>
<dbReference type="InterPro" id="IPR020449">
    <property type="entry name" value="Tscrpt_reg_AraC-type_HTH"/>
</dbReference>
<evidence type="ECO:0000313" key="6">
    <source>
        <dbReference type="Proteomes" id="UP000198923"/>
    </source>
</evidence>
<dbReference type="InterPro" id="IPR009057">
    <property type="entry name" value="Homeodomain-like_sf"/>
</dbReference>